<sequence>MQDRAAVAEGKVRNSGGRMRRTCEEGVKSPPRHFTVGRQHQIDG</sequence>
<name>G8WYS7_STREN</name>
<evidence type="ECO:0000256" key="1">
    <source>
        <dbReference type="SAM" id="MobiDB-lite"/>
    </source>
</evidence>
<dbReference type="AlphaFoldDB" id="G8WYS7"/>
<organism evidence="2 3">
    <name type="scientific">Streptantibioticus cattleyicolor (strain ATCC 35852 / DSM 46488 / JCM 4925 / NBRC 14057 / NRRL 8057)</name>
    <name type="common">Streptomyces cattleya</name>
    <dbReference type="NCBI Taxonomy" id="1003195"/>
    <lineage>
        <taxon>Bacteria</taxon>
        <taxon>Bacillati</taxon>
        <taxon>Actinomycetota</taxon>
        <taxon>Actinomycetes</taxon>
        <taxon>Kitasatosporales</taxon>
        <taxon>Streptomycetaceae</taxon>
        <taxon>Streptantibioticus</taxon>
    </lineage>
</organism>
<proteinExistence type="predicted"/>
<accession>G8WYS7</accession>
<dbReference type="STRING" id="1003195.SCATT_00970"/>
<protein>
    <submittedName>
        <fullName evidence="2">Uncharacterized protein</fullName>
    </submittedName>
</protein>
<evidence type="ECO:0000313" key="3">
    <source>
        <dbReference type="Proteomes" id="UP000007842"/>
    </source>
</evidence>
<dbReference type="KEGG" id="scy:SCATT_00970"/>
<gene>
    <name evidence="2" type="ordered locus">SCATT_00970</name>
</gene>
<dbReference type="HOGENOM" id="CLU_3222479_0_0_11"/>
<dbReference type="EMBL" id="CP003219">
    <property type="protein sequence ID" value="AEW92468.1"/>
    <property type="molecule type" value="Genomic_DNA"/>
</dbReference>
<keyword evidence="3" id="KW-1185">Reference proteome</keyword>
<dbReference type="Proteomes" id="UP000007842">
    <property type="component" value="Chromosome"/>
</dbReference>
<evidence type="ECO:0000313" key="2">
    <source>
        <dbReference type="EMBL" id="AEW92468.1"/>
    </source>
</evidence>
<feature type="region of interest" description="Disordered" evidence="1">
    <location>
        <begin position="1"/>
        <end position="44"/>
    </location>
</feature>
<dbReference type="PATRIC" id="fig|1003195.29.peg.94"/>
<reference evidence="3" key="1">
    <citation type="submission" date="2011-12" db="EMBL/GenBank/DDBJ databases">
        <title>Complete genome sequence of Streptomyces cattleya strain DSM 46488.</title>
        <authorList>
            <person name="Ou H.-Y."/>
            <person name="Li P."/>
            <person name="Zhao C."/>
            <person name="O'Hagan D."/>
            <person name="Deng Z."/>
        </authorList>
    </citation>
    <scope>NUCLEOTIDE SEQUENCE [LARGE SCALE GENOMIC DNA]</scope>
    <source>
        <strain evidence="3">ATCC 35852 / DSM 46488 / JCM 4925 / NBRC 14057 / NRRL 8057</strain>
    </source>
</reference>